<dbReference type="STRING" id="1173584.SAMN05444851_2162"/>
<evidence type="ECO:0000313" key="1">
    <source>
        <dbReference type="EMBL" id="SEW21126.1"/>
    </source>
</evidence>
<accession>A0A1I0Q2W2</accession>
<name>A0A1I0Q2W2_9RHOB</name>
<dbReference type="Proteomes" id="UP000199650">
    <property type="component" value="Unassembled WGS sequence"/>
</dbReference>
<dbReference type="EMBL" id="FOJB01000001">
    <property type="protein sequence ID" value="SEW21126.1"/>
    <property type="molecule type" value="Genomic_DNA"/>
</dbReference>
<organism evidence="1 2">
    <name type="scientific">Aliiroseovarius sediminilitoris</name>
    <dbReference type="NCBI Taxonomy" id="1173584"/>
    <lineage>
        <taxon>Bacteria</taxon>
        <taxon>Pseudomonadati</taxon>
        <taxon>Pseudomonadota</taxon>
        <taxon>Alphaproteobacteria</taxon>
        <taxon>Rhodobacterales</taxon>
        <taxon>Paracoccaceae</taxon>
        <taxon>Aliiroseovarius</taxon>
    </lineage>
</organism>
<keyword evidence="2" id="KW-1185">Reference proteome</keyword>
<sequence length="63" mass="7534">MDEPVKRIANGAIDTDHYIRKAHEIRATETISKLAAIRRWATSSIHRRSDRFHRSYRPKWRFG</sequence>
<evidence type="ECO:0000313" key="2">
    <source>
        <dbReference type="Proteomes" id="UP000199650"/>
    </source>
</evidence>
<dbReference type="RefSeq" id="WP_143064328.1">
    <property type="nucleotide sequence ID" value="NZ_FOJB01000001.1"/>
</dbReference>
<proteinExistence type="predicted"/>
<dbReference type="AlphaFoldDB" id="A0A1I0Q2W2"/>
<reference evidence="1 2" key="1">
    <citation type="submission" date="2016-10" db="EMBL/GenBank/DDBJ databases">
        <authorList>
            <person name="de Groot N.N."/>
        </authorList>
    </citation>
    <scope>NUCLEOTIDE SEQUENCE [LARGE SCALE GENOMIC DNA]</scope>
    <source>
        <strain evidence="1 2">DSM 29439</strain>
    </source>
</reference>
<protein>
    <submittedName>
        <fullName evidence="1">Uncharacterized protein</fullName>
    </submittedName>
</protein>
<gene>
    <name evidence="1" type="ORF">SAMN05444851_2162</name>
</gene>